<dbReference type="SMART" id="SM00108">
    <property type="entry name" value="B_lectin"/>
    <property type="match status" value="1"/>
</dbReference>
<dbReference type="PANTHER" id="PTHR32444:SF183">
    <property type="entry name" value="APPLE DOMAIN-CONTAINING PROTEIN"/>
    <property type="match status" value="1"/>
</dbReference>
<accession>A0A444Y524</accession>
<evidence type="ECO:0000313" key="7">
    <source>
        <dbReference type="Proteomes" id="UP000289738"/>
    </source>
</evidence>
<dbReference type="Pfam" id="PF01453">
    <property type="entry name" value="B_lectin"/>
    <property type="match status" value="1"/>
</dbReference>
<keyword evidence="7" id="KW-1185">Reference proteome</keyword>
<feature type="compositionally biased region" description="Basic and acidic residues" evidence="4">
    <location>
        <begin position="1"/>
        <end position="19"/>
    </location>
</feature>
<evidence type="ECO:0000256" key="2">
    <source>
        <dbReference type="ARBA" id="ARBA00023157"/>
    </source>
</evidence>
<organism evidence="6 7">
    <name type="scientific">Arachis hypogaea</name>
    <name type="common">Peanut</name>
    <dbReference type="NCBI Taxonomy" id="3818"/>
    <lineage>
        <taxon>Eukaryota</taxon>
        <taxon>Viridiplantae</taxon>
        <taxon>Streptophyta</taxon>
        <taxon>Embryophyta</taxon>
        <taxon>Tracheophyta</taxon>
        <taxon>Spermatophyta</taxon>
        <taxon>Magnoliopsida</taxon>
        <taxon>eudicotyledons</taxon>
        <taxon>Gunneridae</taxon>
        <taxon>Pentapetalae</taxon>
        <taxon>rosids</taxon>
        <taxon>fabids</taxon>
        <taxon>Fabales</taxon>
        <taxon>Fabaceae</taxon>
        <taxon>Papilionoideae</taxon>
        <taxon>50 kb inversion clade</taxon>
        <taxon>dalbergioids sensu lato</taxon>
        <taxon>Dalbergieae</taxon>
        <taxon>Pterocarpus clade</taxon>
        <taxon>Arachis</taxon>
    </lineage>
</organism>
<feature type="domain" description="Bulb-type lectin" evidence="5">
    <location>
        <begin position="47"/>
        <end position="162"/>
    </location>
</feature>
<sequence>MLEHDFQRDRSSEKHDLTENRTQAGAKSYRSTSAKKRHKNDLKNEQAKRLGNNLRRKSGGTLAIGFCSIPESSKNRYLGIWYNKVPSRAVAWIANRNTPLNDSSGVLKVAVNGNLFLHSHNNTIIWHSITSRLAQRLVAVLLGSGNLVVKEDGSNDDDLKSFIWQSFGYPYDTLLPGMKLGSDLTTGLTRYLTSPISSDDPSEGNYTHQFDIVGYPQLCTRKRYVTHMSCLFKACAICRRIIILYVWIVKHKS</sequence>
<dbReference type="SUPFAM" id="SSF51110">
    <property type="entry name" value="alpha-D-mannose-specific plant lectins"/>
    <property type="match status" value="1"/>
</dbReference>
<evidence type="ECO:0000259" key="5">
    <source>
        <dbReference type="PROSITE" id="PS50927"/>
    </source>
</evidence>
<dbReference type="PROSITE" id="PS50927">
    <property type="entry name" value="BULB_LECTIN"/>
    <property type="match status" value="1"/>
</dbReference>
<evidence type="ECO:0000256" key="3">
    <source>
        <dbReference type="ARBA" id="ARBA00023180"/>
    </source>
</evidence>
<feature type="region of interest" description="Disordered" evidence="4">
    <location>
        <begin position="1"/>
        <end position="54"/>
    </location>
</feature>
<keyword evidence="2" id="KW-1015">Disulfide bond</keyword>
<dbReference type="AlphaFoldDB" id="A0A444Y524"/>
<name>A0A444Y524_ARAHY</name>
<proteinExistence type="predicted"/>
<dbReference type="CDD" id="cd00028">
    <property type="entry name" value="B_lectin"/>
    <property type="match status" value="1"/>
</dbReference>
<keyword evidence="1" id="KW-0732">Signal</keyword>
<evidence type="ECO:0000256" key="4">
    <source>
        <dbReference type="SAM" id="MobiDB-lite"/>
    </source>
</evidence>
<comment type="caution">
    <text evidence="6">The sequence shown here is derived from an EMBL/GenBank/DDBJ whole genome shotgun (WGS) entry which is preliminary data.</text>
</comment>
<dbReference type="STRING" id="3818.A0A444Y524"/>
<protein>
    <recommendedName>
        <fullName evidence="5">Bulb-type lectin domain-containing protein</fullName>
    </recommendedName>
</protein>
<dbReference type="EMBL" id="SDMP01000018">
    <property type="protein sequence ID" value="RYQ96966.1"/>
    <property type="molecule type" value="Genomic_DNA"/>
</dbReference>
<gene>
    <name evidence="6" type="ORF">Ahy_B08g092924</name>
</gene>
<dbReference type="PANTHER" id="PTHR32444">
    <property type="entry name" value="BULB-TYPE LECTIN DOMAIN-CONTAINING PROTEIN"/>
    <property type="match status" value="1"/>
</dbReference>
<dbReference type="InterPro" id="IPR001480">
    <property type="entry name" value="Bulb-type_lectin_dom"/>
</dbReference>
<dbReference type="InterPro" id="IPR036426">
    <property type="entry name" value="Bulb-type_lectin_dom_sf"/>
</dbReference>
<dbReference type="Proteomes" id="UP000289738">
    <property type="component" value="Chromosome B08"/>
</dbReference>
<dbReference type="Gene3D" id="2.90.10.10">
    <property type="entry name" value="Bulb-type lectin domain"/>
    <property type="match status" value="1"/>
</dbReference>
<evidence type="ECO:0000256" key="1">
    <source>
        <dbReference type="ARBA" id="ARBA00022729"/>
    </source>
</evidence>
<feature type="compositionally biased region" description="Polar residues" evidence="4">
    <location>
        <begin position="20"/>
        <end position="32"/>
    </location>
</feature>
<reference evidence="6 7" key="1">
    <citation type="submission" date="2019-01" db="EMBL/GenBank/DDBJ databases">
        <title>Sequencing of cultivated peanut Arachis hypogaea provides insights into genome evolution and oil improvement.</title>
        <authorList>
            <person name="Chen X."/>
        </authorList>
    </citation>
    <scope>NUCLEOTIDE SEQUENCE [LARGE SCALE GENOMIC DNA]</scope>
    <source>
        <strain evidence="7">cv. Fuhuasheng</strain>
        <tissue evidence="6">Leaves</tissue>
    </source>
</reference>
<evidence type="ECO:0000313" key="6">
    <source>
        <dbReference type="EMBL" id="RYQ96966.1"/>
    </source>
</evidence>
<keyword evidence="3" id="KW-0325">Glycoprotein</keyword>